<name>A0A2T8ILN5_9POAL</name>
<dbReference type="Gramene" id="PVH38569">
    <property type="protein sequence ID" value="PVH38569"/>
    <property type="gene ID" value="PAHAL_5G290800"/>
</dbReference>
<dbReference type="Proteomes" id="UP000243499">
    <property type="component" value="Chromosome 5"/>
</dbReference>
<dbReference type="EMBL" id="CM008050">
    <property type="protein sequence ID" value="PVH38569.1"/>
    <property type="molecule type" value="Genomic_DNA"/>
</dbReference>
<gene>
    <name evidence="2" type="ORF">PAHAL_5G290800</name>
</gene>
<protein>
    <submittedName>
        <fullName evidence="2">Uncharacterized protein</fullName>
    </submittedName>
</protein>
<feature type="compositionally biased region" description="Basic and acidic residues" evidence="1">
    <location>
        <begin position="19"/>
        <end position="28"/>
    </location>
</feature>
<sequence length="53" mass="5837">MHKVDINTHGPAAPLYLDGAHHSSKLERTSTPVAKPKRSRGPTILMSHSCQIY</sequence>
<dbReference type="AlphaFoldDB" id="A0A2T8ILN5"/>
<reference evidence="2" key="1">
    <citation type="submission" date="2018-04" db="EMBL/GenBank/DDBJ databases">
        <title>WGS assembly of Panicum hallii.</title>
        <authorList>
            <person name="Lovell J."/>
            <person name="Jenkins J."/>
            <person name="Lowry D."/>
            <person name="Mamidi S."/>
            <person name="Sreedasyam A."/>
            <person name="Weng X."/>
            <person name="Barry K."/>
            <person name="Bonette J."/>
            <person name="Campitelli B."/>
            <person name="Daum C."/>
            <person name="Gordon S."/>
            <person name="Gould B."/>
            <person name="Lipzen A."/>
            <person name="Macqueen A."/>
            <person name="Palacio-Mejia J."/>
            <person name="Plott C."/>
            <person name="Shakirov E."/>
            <person name="Shu S."/>
            <person name="Yoshinaga Y."/>
            <person name="Zane M."/>
            <person name="Rokhsar D."/>
            <person name="Grimwood J."/>
            <person name="Schmutz J."/>
            <person name="Juenger T."/>
        </authorList>
    </citation>
    <scope>NUCLEOTIDE SEQUENCE [LARGE SCALE GENOMIC DNA]</scope>
    <source>
        <strain evidence="2">FIL2</strain>
    </source>
</reference>
<evidence type="ECO:0000313" key="2">
    <source>
        <dbReference type="EMBL" id="PVH38569.1"/>
    </source>
</evidence>
<evidence type="ECO:0000256" key="1">
    <source>
        <dbReference type="SAM" id="MobiDB-lite"/>
    </source>
</evidence>
<feature type="region of interest" description="Disordered" evidence="1">
    <location>
        <begin position="1"/>
        <end position="53"/>
    </location>
</feature>
<proteinExistence type="predicted"/>
<accession>A0A2T8ILN5</accession>
<organism evidence="2">
    <name type="scientific">Panicum hallii</name>
    <dbReference type="NCBI Taxonomy" id="206008"/>
    <lineage>
        <taxon>Eukaryota</taxon>
        <taxon>Viridiplantae</taxon>
        <taxon>Streptophyta</taxon>
        <taxon>Embryophyta</taxon>
        <taxon>Tracheophyta</taxon>
        <taxon>Spermatophyta</taxon>
        <taxon>Magnoliopsida</taxon>
        <taxon>Liliopsida</taxon>
        <taxon>Poales</taxon>
        <taxon>Poaceae</taxon>
        <taxon>PACMAD clade</taxon>
        <taxon>Panicoideae</taxon>
        <taxon>Panicodae</taxon>
        <taxon>Paniceae</taxon>
        <taxon>Panicinae</taxon>
        <taxon>Panicum</taxon>
        <taxon>Panicum sect. Panicum</taxon>
    </lineage>
</organism>